<dbReference type="AlphaFoldDB" id="A0A410QGF6"/>
<dbReference type="SUPFAM" id="SSF53300">
    <property type="entry name" value="vWA-like"/>
    <property type="match status" value="1"/>
</dbReference>
<dbReference type="EMBL" id="CP035282">
    <property type="protein sequence ID" value="QAT63087.1"/>
    <property type="molecule type" value="Genomic_DNA"/>
</dbReference>
<proteinExistence type="predicted"/>
<organism evidence="2 3">
    <name type="scientific">Acidilutibacter cellobiosedens</name>
    <dbReference type="NCBI Taxonomy" id="2507161"/>
    <lineage>
        <taxon>Bacteria</taxon>
        <taxon>Bacillati</taxon>
        <taxon>Bacillota</taxon>
        <taxon>Tissierellia</taxon>
        <taxon>Tissierellales</taxon>
        <taxon>Acidilutibacteraceae</taxon>
        <taxon>Acidilutibacter</taxon>
    </lineage>
</organism>
<accession>A0A410QGF6</accession>
<protein>
    <submittedName>
        <fullName evidence="2">DUF58 domain-containing protein</fullName>
    </submittedName>
</protein>
<dbReference type="RefSeq" id="WP_128753296.1">
    <property type="nucleotide sequence ID" value="NZ_CP035282.1"/>
</dbReference>
<dbReference type="InterPro" id="IPR036465">
    <property type="entry name" value="vWFA_dom_sf"/>
</dbReference>
<dbReference type="PANTHER" id="PTHR33608:SF7">
    <property type="entry name" value="DUF58 DOMAIN-CONTAINING PROTEIN"/>
    <property type="match status" value="1"/>
</dbReference>
<name>A0A410QGF6_9FIRM</name>
<evidence type="ECO:0000313" key="2">
    <source>
        <dbReference type="EMBL" id="QAT63087.1"/>
    </source>
</evidence>
<dbReference type="KEGG" id="spoa:EQM13_16690"/>
<dbReference type="PANTHER" id="PTHR33608">
    <property type="entry name" value="BLL2464 PROTEIN"/>
    <property type="match status" value="1"/>
</dbReference>
<evidence type="ECO:0000259" key="1">
    <source>
        <dbReference type="Pfam" id="PF01882"/>
    </source>
</evidence>
<gene>
    <name evidence="2" type="ORF">EQM13_16690</name>
</gene>
<feature type="domain" description="DUF58" evidence="1">
    <location>
        <begin position="40"/>
        <end position="242"/>
    </location>
</feature>
<dbReference type="Proteomes" id="UP000287969">
    <property type="component" value="Chromosome"/>
</dbReference>
<dbReference type="Pfam" id="PF01882">
    <property type="entry name" value="DUF58"/>
    <property type="match status" value="1"/>
</dbReference>
<dbReference type="OrthoDB" id="9776116at2"/>
<reference evidence="3" key="1">
    <citation type="submission" date="2019-01" db="EMBL/GenBank/DDBJ databases">
        <title>Draft genomes of a novel of Sporanaerobacter strains.</title>
        <authorList>
            <person name="Ma S."/>
        </authorList>
    </citation>
    <scope>NUCLEOTIDE SEQUENCE [LARGE SCALE GENOMIC DNA]</scope>
    <source>
        <strain evidence="3">NJN-17</strain>
    </source>
</reference>
<evidence type="ECO:0000313" key="3">
    <source>
        <dbReference type="Proteomes" id="UP000287969"/>
    </source>
</evidence>
<sequence>MDDFLRQISDLKIKPRKKLTYGETGNYRSQSLGNSMDFYDHRQYIPQDDVRRIDWKAYMRTKNLYIRQFTEEKTIHIKVIMDNSLSMDYGTSVKFDLAKTLTKGIGYLTLNQGDIFSFIPLNNGTYGETSIKGKDKFYQLFKVLDSISCEGMTDYENIIRLNEFNRERGGITFLITDGFGENIDKVLDFLCGRGEEVLFIQILSEDEVEPEVNDKLKLIDKETNEIVKIDINRIMKDMYKKKINSFIDNNRSMSLKRDIVYTFALSSDSPQEILRKTIGGM</sequence>
<keyword evidence="3" id="KW-1185">Reference proteome</keyword>
<dbReference type="InterPro" id="IPR002881">
    <property type="entry name" value="DUF58"/>
</dbReference>